<sequence>MKVTEKCDVYSLRVLVLEVINVKHLENIIPTISSPFTWENLLLNNVLDECLPLPPPIIQDQLIAWIPIQILGQP</sequence>
<protein>
    <submittedName>
        <fullName evidence="1">Uncharacterized protein</fullName>
    </submittedName>
</protein>
<comment type="caution">
    <text evidence="1">The sequence shown here is derived from an EMBL/GenBank/DDBJ whole genome shotgun (WGS) entry which is preliminary data.</text>
</comment>
<reference evidence="2" key="1">
    <citation type="journal article" date="2023" name="G3 (Bethesda)">
        <title>Genome assembly and association tests identify interacting loci associated with vigor, precocity, and sex in interspecific pistachio rootstocks.</title>
        <authorList>
            <person name="Palmer W."/>
            <person name="Jacygrad E."/>
            <person name="Sagayaradj S."/>
            <person name="Cavanaugh K."/>
            <person name="Han R."/>
            <person name="Bertier L."/>
            <person name="Beede B."/>
            <person name="Kafkas S."/>
            <person name="Golino D."/>
            <person name="Preece J."/>
            <person name="Michelmore R."/>
        </authorList>
    </citation>
    <scope>NUCLEOTIDE SEQUENCE [LARGE SCALE GENOMIC DNA]</scope>
</reference>
<dbReference type="EMBL" id="CM047747">
    <property type="protein sequence ID" value="KAJ0017811.1"/>
    <property type="molecule type" value="Genomic_DNA"/>
</dbReference>
<proteinExistence type="predicted"/>
<evidence type="ECO:0000313" key="1">
    <source>
        <dbReference type="EMBL" id="KAJ0017811.1"/>
    </source>
</evidence>
<evidence type="ECO:0000313" key="2">
    <source>
        <dbReference type="Proteomes" id="UP001163603"/>
    </source>
</evidence>
<gene>
    <name evidence="1" type="ORF">Pint_10175</name>
</gene>
<name>A0ACC0XJH2_9ROSI</name>
<keyword evidence="2" id="KW-1185">Reference proteome</keyword>
<dbReference type="Proteomes" id="UP001163603">
    <property type="component" value="Chromosome 12"/>
</dbReference>
<organism evidence="1 2">
    <name type="scientific">Pistacia integerrima</name>
    <dbReference type="NCBI Taxonomy" id="434235"/>
    <lineage>
        <taxon>Eukaryota</taxon>
        <taxon>Viridiplantae</taxon>
        <taxon>Streptophyta</taxon>
        <taxon>Embryophyta</taxon>
        <taxon>Tracheophyta</taxon>
        <taxon>Spermatophyta</taxon>
        <taxon>Magnoliopsida</taxon>
        <taxon>eudicotyledons</taxon>
        <taxon>Gunneridae</taxon>
        <taxon>Pentapetalae</taxon>
        <taxon>rosids</taxon>
        <taxon>malvids</taxon>
        <taxon>Sapindales</taxon>
        <taxon>Anacardiaceae</taxon>
        <taxon>Pistacia</taxon>
    </lineage>
</organism>
<accession>A0ACC0XJH2</accession>